<protein>
    <submittedName>
        <fullName evidence="4">EAL domain-containing protein</fullName>
    </submittedName>
</protein>
<dbReference type="PROSITE" id="PS50883">
    <property type="entry name" value="EAL"/>
    <property type="match status" value="1"/>
</dbReference>
<dbReference type="CDD" id="cd01948">
    <property type="entry name" value="EAL"/>
    <property type="match status" value="1"/>
</dbReference>
<dbReference type="SUPFAM" id="SSF55785">
    <property type="entry name" value="PYP-like sensor domain (PAS domain)"/>
    <property type="match status" value="1"/>
</dbReference>
<sequence length="627" mass="71249">MHRLLKRQIKKYLLTNEPDEELTRFLASIDQAYQQNERELSLIDRSLELASTELSSRNESLRREVEKQQLIQKELSLSLAALNATFDSTGEAILAINLEGNVTKYNQMAGQLFNSNILTREPLSLIKLKTVISQLDDTSRLGHKFRQIKHNPLVELYGQLRLKDGRFFEYHTSAQIQGEQILGRVWCFRDISELKHNEAMVQHQAFHDALTGLPNRALLDDRLSHGITYCNRFNTHLSVLFIDLDDFKKVNDNAGHQAGDAVLKEVTRRIKTCIRDVDTIARLGGDEFVVLLENLQESKISTVISHRIIDEIVKPFVVGDSEFYISSSIGISMYPKDGIDSEELLRKADMAMYHAKALGKNNHQYFDSELERSSNQQLQVENHLREAIGNDEFHLNYQPKIDLKSNAIIGFEALLRWNRAGGMNTPDIFIPVAEQTGLINEIGDWVLKQVCSDVKKWLELGYGLLPVAINVSPVEFRNKKLVEQIKATIIEYGIPPEAIEIEITESLFLDNISFVKEILKDLRDFGISVAVDDFGTGYSSLQYLHELPIDILKIDKSFILDLSNQPHNAAIADSIINLAHNLGLKVVAEGIENQASMSFLKHRGCDIGQGFFMYKPMRSEELMELIV</sequence>
<dbReference type="PROSITE" id="PS50887">
    <property type="entry name" value="GGDEF"/>
    <property type="match status" value="1"/>
</dbReference>
<dbReference type="PANTHER" id="PTHR44757">
    <property type="entry name" value="DIGUANYLATE CYCLASE DGCP"/>
    <property type="match status" value="1"/>
</dbReference>
<dbReference type="FunFam" id="3.30.70.270:FF:000001">
    <property type="entry name" value="Diguanylate cyclase domain protein"/>
    <property type="match status" value="1"/>
</dbReference>
<dbReference type="InterPro" id="IPR001633">
    <property type="entry name" value="EAL_dom"/>
</dbReference>
<evidence type="ECO:0000313" key="4">
    <source>
        <dbReference type="EMBL" id="MUH72968.1"/>
    </source>
</evidence>
<proteinExistence type="predicted"/>
<dbReference type="Gene3D" id="3.30.70.270">
    <property type="match status" value="1"/>
</dbReference>
<dbReference type="EMBL" id="WOCD01000005">
    <property type="protein sequence ID" value="MUH72968.1"/>
    <property type="molecule type" value="Genomic_DNA"/>
</dbReference>
<feature type="domain" description="GGDEF" evidence="3">
    <location>
        <begin position="235"/>
        <end position="368"/>
    </location>
</feature>
<dbReference type="Pfam" id="PF00990">
    <property type="entry name" value="GGDEF"/>
    <property type="match status" value="1"/>
</dbReference>
<dbReference type="Pfam" id="PF00563">
    <property type="entry name" value="EAL"/>
    <property type="match status" value="1"/>
</dbReference>
<dbReference type="Gene3D" id="3.30.450.20">
    <property type="entry name" value="PAS domain"/>
    <property type="match status" value="1"/>
</dbReference>
<dbReference type="Gene3D" id="3.20.20.450">
    <property type="entry name" value="EAL domain"/>
    <property type="match status" value="1"/>
</dbReference>
<reference evidence="4 5" key="1">
    <citation type="submission" date="2019-11" db="EMBL/GenBank/DDBJ databases">
        <title>P. haliotis isolates from Z. marina roots.</title>
        <authorList>
            <person name="Cohen M."/>
            <person name="Jospin G."/>
            <person name="Eisen J.A."/>
            <person name="Coil D.A."/>
        </authorList>
    </citation>
    <scope>NUCLEOTIDE SEQUENCE [LARGE SCALE GENOMIC DNA]</scope>
    <source>
        <strain evidence="4 5">UCD-MCMsp1aY</strain>
    </source>
</reference>
<dbReference type="SUPFAM" id="SSF55073">
    <property type="entry name" value="Nucleotide cyclase"/>
    <property type="match status" value="1"/>
</dbReference>
<evidence type="ECO:0000256" key="1">
    <source>
        <dbReference type="ARBA" id="ARBA00001946"/>
    </source>
</evidence>
<comment type="caution">
    <text evidence="4">The sequence shown here is derived from an EMBL/GenBank/DDBJ whole genome shotgun (WGS) entry which is preliminary data.</text>
</comment>
<dbReference type="RefSeq" id="WP_155696169.1">
    <property type="nucleotide sequence ID" value="NZ_WOCD01000005.1"/>
</dbReference>
<evidence type="ECO:0000313" key="5">
    <source>
        <dbReference type="Proteomes" id="UP000439994"/>
    </source>
</evidence>
<organism evidence="4 5">
    <name type="scientific">Psychrosphaera haliotis</name>
    <dbReference type="NCBI Taxonomy" id="555083"/>
    <lineage>
        <taxon>Bacteria</taxon>
        <taxon>Pseudomonadati</taxon>
        <taxon>Pseudomonadota</taxon>
        <taxon>Gammaproteobacteria</taxon>
        <taxon>Alteromonadales</taxon>
        <taxon>Pseudoalteromonadaceae</taxon>
        <taxon>Psychrosphaera</taxon>
    </lineage>
</organism>
<dbReference type="InterPro" id="IPR035965">
    <property type="entry name" value="PAS-like_dom_sf"/>
</dbReference>
<dbReference type="SMART" id="SM00052">
    <property type="entry name" value="EAL"/>
    <property type="match status" value="1"/>
</dbReference>
<dbReference type="InterPro" id="IPR052155">
    <property type="entry name" value="Biofilm_reg_signaling"/>
</dbReference>
<dbReference type="NCBIfam" id="TIGR00254">
    <property type="entry name" value="GGDEF"/>
    <property type="match status" value="1"/>
</dbReference>
<dbReference type="PANTHER" id="PTHR44757:SF2">
    <property type="entry name" value="BIOFILM ARCHITECTURE MAINTENANCE PROTEIN MBAA"/>
    <property type="match status" value="1"/>
</dbReference>
<dbReference type="GO" id="GO:0003824">
    <property type="term" value="F:catalytic activity"/>
    <property type="evidence" value="ECO:0007669"/>
    <property type="project" value="UniProtKB-ARBA"/>
</dbReference>
<gene>
    <name evidence="4" type="ORF">GNP35_11030</name>
</gene>
<evidence type="ECO:0000259" key="2">
    <source>
        <dbReference type="PROSITE" id="PS50883"/>
    </source>
</evidence>
<dbReference type="SMART" id="SM00267">
    <property type="entry name" value="GGDEF"/>
    <property type="match status" value="1"/>
</dbReference>
<dbReference type="CDD" id="cd01949">
    <property type="entry name" value="GGDEF"/>
    <property type="match status" value="1"/>
</dbReference>
<comment type="cofactor">
    <cofactor evidence="1">
        <name>Mg(2+)</name>
        <dbReference type="ChEBI" id="CHEBI:18420"/>
    </cofactor>
</comment>
<dbReference type="InterPro" id="IPR000160">
    <property type="entry name" value="GGDEF_dom"/>
</dbReference>
<dbReference type="Proteomes" id="UP000439994">
    <property type="component" value="Unassembled WGS sequence"/>
</dbReference>
<dbReference type="AlphaFoldDB" id="A0A6N8F9M1"/>
<name>A0A6N8F9M1_9GAMM</name>
<dbReference type="SUPFAM" id="SSF141868">
    <property type="entry name" value="EAL domain-like"/>
    <property type="match status" value="1"/>
</dbReference>
<dbReference type="InterPro" id="IPR029787">
    <property type="entry name" value="Nucleotide_cyclase"/>
</dbReference>
<dbReference type="InterPro" id="IPR035919">
    <property type="entry name" value="EAL_sf"/>
</dbReference>
<dbReference type="InterPro" id="IPR043128">
    <property type="entry name" value="Rev_trsase/Diguanyl_cyclase"/>
</dbReference>
<keyword evidence="5" id="KW-1185">Reference proteome</keyword>
<feature type="domain" description="EAL" evidence="2">
    <location>
        <begin position="377"/>
        <end position="627"/>
    </location>
</feature>
<accession>A0A6N8F9M1</accession>
<dbReference type="OrthoDB" id="9816034at2"/>
<evidence type="ECO:0000259" key="3">
    <source>
        <dbReference type="PROSITE" id="PS50887"/>
    </source>
</evidence>